<proteinExistence type="predicted"/>
<comment type="caution">
    <text evidence="1">The sequence shown here is derived from an EMBL/GenBank/DDBJ whole genome shotgun (WGS) entry which is preliminary data.</text>
</comment>
<gene>
    <name evidence="1" type="ORF">BELL_0206g00100</name>
</gene>
<name>A0A4Z1JQD9_9HELO</name>
<protein>
    <submittedName>
        <fullName evidence="1">Uncharacterized protein</fullName>
    </submittedName>
</protein>
<dbReference type="Proteomes" id="UP000297229">
    <property type="component" value="Unassembled WGS sequence"/>
</dbReference>
<dbReference type="AlphaFoldDB" id="A0A4Z1JQD9"/>
<organism evidence="1 2">
    <name type="scientific">Botrytis elliptica</name>
    <dbReference type="NCBI Taxonomy" id="278938"/>
    <lineage>
        <taxon>Eukaryota</taxon>
        <taxon>Fungi</taxon>
        <taxon>Dikarya</taxon>
        <taxon>Ascomycota</taxon>
        <taxon>Pezizomycotina</taxon>
        <taxon>Leotiomycetes</taxon>
        <taxon>Helotiales</taxon>
        <taxon>Sclerotiniaceae</taxon>
        <taxon>Botrytis</taxon>
    </lineage>
</organism>
<evidence type="ECO:0000313" key="2">
    <source>
        <dbReference type="Proteomes" id="UP000297229"/>
    </source>
</evidence>
<evidence type="ECO:0000313" key="1">
    <source>
        <dbReference type="EMBL" id="TGO75564.1"/>
    </source>
</evidence>
<accession>A0A4Z1JQD9</accession>
<keyword evidence="2" id="KW-1185">Reference proteome</keyword>
<dbReference type="EMBL" id="PQXM01000205">
    <property type="protein sequence ID" value="TGO75564.1"/>
    <property type="molecule type" value="Genomic_DNA"/>
</dbReference>
<sequence length="95" mass="10452">MGHCGQGIPLPQFPTLGKRNDFLGPDQRTVDTVMQMYIYWQCSVVSSSCGATMQLMKKSGEHTSTQIANKASIAKIIRYGKSYLTPNAPWPLCGI</sequence>
<reference evidence="1 2" key="1">
    <citation type="submission" date="2017-12" db="EMBL/GenBank/DDBJ databases">
        <title>Comparative genomics of Botrytis spp.</title>
        <authorList>
            <person name="Valero-Jimenez C.A."/>
            <person name="Tapia P."/>
            <person name="Veloso J."/>
            <person name="Silva-Moreno E."/>
            <person name="Staats M."/>
            <person name="Valdes J.H."/>
            <person name="Van Kan J.A.L."/>
        </authorList>
    </citation>
    <scope>NUCLEOTIDE SEQUENCE [LARGE SCALE GENOMIC DNA]</scope>
    <source>
        <strain evidence="1 2">Be9601</strain>
    </source>
</reference>